<sequence length="162" mass="17294">MAAGTEEGRGRAGPGVKLRGRLREVGWAGAVEGWGVAAQPLLLERRLWLAAGPGQQGPRGLELAFARLSATTGGQSPSASASVLAAAAAAARSRRRRRRAQSPPTRLSERRRRRRQIFSPSLAAGRGACREMQSRVCGAGGRKEEEGSRRGGEERLESLDKK</sequence>
<evidence type="ECO:0000313" key="2">
    <source>
        <dbReference type="Proteomes" id="UP000515165"/>
    </source>
</evidence>
<feature type="compositionally biased region" description="Low complexity" evidence="1">
    <location>
        <begin position="78"/>
        <end position="91"/>
    </location>
</feature>
<protein>
    <submittedName>
        <fullName evidence="3">Uncharacterized protein LOC113925755 isoform X2</fullName>
    </submittedName>
</protein>
<dbReference type="RefSeq" id="XP_027456162.1">
    <property type="nucleotide sequence ID" value="XM_027600361.2"/>
</dbReference>
<dbReference type="GeneID" id="113925755"/>
<organism evidence="2 3">
    <name type="scientific">Zalophus californianus</name>
    <name type="common">California sealion</name>
    <dbReference type="NCBI Taxonomy" id="9704"/>
    <lineage>
        <taxon>Eukaryota</taxon>
        <taxon>Metazoa</taxon>
        <taxon>Chordata</taxon>
        <taxon>Craniata</taxon>
        <taxon>Vertebrata</taxon>
        <taxon>Euteleostomi</taxon>
        <taxon>Mammalia</taxon>
        <taxon>Eutheria</taxon>
        <taxon>Laurasiatheria</taxon>
        <taxon>Carnivora</taxon>
        <taxon>Caniformia</taxon>
        <taxon>Pinnipedia</taxon>
        <taxon>Otariidae</taxon>
        <taxon>Zalophus</taxon>
    </lineage>
</organism>
<accession>A0A6J2DMV4</accession>
<dbReference type="AlphaFoldDB" id="A0A6J2DMV4"/>
<proteinExistence type="predicted"/>
<reference evidence="3" key="1">
    <citation type="submission" date="2025-08" db="UniProtKB">
        <authorList>
            <consortium name="RefSeq"/>
        </authorList>
    </citation>
    <scope>IDENTIFICATION</scope>
    <source>
        <tissue evidence="3">Blood</tissue>
    </source>
</reference>
<name>A0A6J2DMV4_ZALCA</name>
<dbReference type="Proteomes" id="UP000515165">
    <property type="component" value="Chromosome 2"/>
</dbReference>
<evidence type="ECO:0000313" key="3">
    <source>
        <dbReference type="RefSeq" id="XP_027456162.1"/>
    </source>
</evidence>
<gene>
    <name evidence="3" type="primary">LOC113925755</name>
</gene>
<feature type="region of interest" description="Disordered" evidence="1">
    <location>
        <begin position="71"/>
        <end position="162"/>
    </location>
</feature>
<evidence type="ECO:0000256" key="1">
    <source>
        <dbReference type="SAM" id="MobiDB-lite"/>
    </source>
</evidence>
<keyword evidence="2" id="KW-1185">Reference proteome</keyword>
<feature type="compositionally biased region" description="Basic and acidic residues" evidence="1">
    <location>
        <begin position="141"/>
        <end position="162"/>
    </location>
</feature>